<evidence type="ECO:0000313" key="2">
    <source>
        <dbReference type="Proteomes" id="UP000297716"/>
    </source>
</evidence>
<reference evidence="1 2" key="1">
    <citation type="submission" date="2019-03" db="EMBL/GenBank/DDBJ databases">
        <title>Draft genome sequence of Xylaria hypoxylon DSM 108379, a ubiquitous saprotrophic-parasitic fungi on hardwood.</title>
        <authorList>
            <person name="Buettner E."/>
            <person name="Leonhardt S."/>
            <person name="Gebauer A.M."/>
            <person name="Liers C."/>
            <person name="Hofrichter M."/>
            <person name="Kellner H."/>
        </authorList>
    </citation>
    <scope>NUCLEOTIDE SEQUENCE [LARGE SCALE GENOMIC DNA]</scope>
    <source>
        <strain evidence="1 2">DSM 108379</strain>
    </source>
</reference>
<keyword evidence="2" id="KW-1185">Reference proteome</keyword>
<gene>
    <name evidence="1" type="ORF">E0Z10_g9397</name>
</gene>
<accession>A0A4Z0Y8W5</accession>
<sequence length="184" mass="21318">MHDIRRDERVMEALEAAIHRKLYRSVSHAFIEMFRVAGPLVGSAHSQGLDLWDVLPRVQHEINWARNLPQAIFFELFTCLIKARNQWKKNPKLSHFSPENARLVREIDAFRRNVGDYPKDASRSGEHVSWILVDAVFFNELARGFDVDEDEGEDVEMQEFWGSNGDEHTSDTDEAIARITQALR</sequence>
<protein>
    <submittedName>
        <fullName evidence="1">Uncharacterized protein</fullName>
    </submittedName>
</protein>
<dbReference type="Proteomes" id="UP000297716">
    <property type="component" value="Unassembled WGS sequence"/>
</dbReference>
<name>A0A4Z0Y8W5_9PEZI</name>
<dbReference type="AlphaFoldDB" id="A0A4Z0Y8W5"/>
<organism evidence="1 2">
    <name type="scientific">Xylaria hypoxylon</name>
    <dbReference type="NCBI Taxonomy" id="37992"/>
    <lineage>
        <taxon>Eukaryota</taxon>
        <taxon>Fungi</taxon>
        <taxon>Dikarya</taxon>
        <taxon>Ascomycota</taxon>
        <taxon>Pezizomycotina</taxon>
        <taxon>Sordariomycetes</taxon>
        <taxon>Xylariomycetidae</taxon>
        <taxon>Xylariales</taxon>
        <taxon>Xylariaceae</taxon>
        <taxon>Xylaria</taxon>
    </lineage>
</organism>
<proteinExistence type="predicted"/>
<comment type="caution">
    <text evidence="1">The sequence shown here is derived from an EMBL/GenBank/DDBJ whole genome shotgun (WGS) entry which is preliminary data.</text>
</comment>
<dbReference type="EMBL" id="SKBN01000293">
    <property type="protein sequence ID" value="TGJ79377.1"/>
    <property type="molecule type" value="Genomic_DNA"/>
</dbReference>
<evidence type="ECO:0000313" key="1">
    <source>
        <dbReference type="EMBL" id="TGJ79377.1"/>
    </source>
</evidence>
<dbReference type="OrthoDB" id="4728178at2759"/>